<dbReference type="Proteomes" id="UP000703661">
    <property type="component" value="Unassembled WGS sequence"/>
</dbReference>
<feature type="non-terminal residue" evidence="2">
    <location>
        <position position="1"/>
    </location>
</feature>
<evidence type="ECO:0000313" key="2">
    <source>
        <dbReference type="EMBL" id="KAF9992551.1"/>
    </source>
</evidence>
<accession>A0A9P6MCM7</accession>
<reference evidence="2" key="1">
    <citation type="journal article" date="2020" name="Fungal Divers.">
        <title>Resolving the Mortierellaceae phylogeny through synthesis of multi-gene phylogenetics and phylogenomics.</title>
        <authorList>
            <person name="Vandepol N."/>
            <person name="Liber J."/>
            <person name="Desiro A."/>
            <person name="Na H."/>
            <person name="Kennedy M."/>
            <person name="Barry K."/>
            <person name="Grigoriev I.V."/>
            <person name="Miller A.N."/>
            <person name="O'Donnell K."/>
            <person name="Stajich J.E."/>
            <person name="Bonito G."/>
        </authorList>
    </citation>
    <scope>NUCLEOTIDE SEQUENCE</scope>
    <source>
        <strain evidence="2">NRRL 2769</strain>
    </source>
</reference>
<protein>
    <submittedName>
        <fullName evidence="2">Uncharacterized protein</fullName>
    </submittedName>
</protein>
<feature type="region of interest" description="Disordered" evidence="1">
    <location>
        <begin position="1"/>
        <end position="62"/>
    </location>
</feature>
<evidence type="ECO:0000313" key="3">
    <source>
        <dbReference type="Proteomes" id="UP000703661"/>
    </source>
</evidence>
<gene>
    <name evidence="2" type="ORF">BGZ80_008508</name>
</gene>
<feature type="non-terminal residue" evidence="2">
    <location>
        <position position="62"/>
    </location>
</feature>
<evidence type="ECO:0000256" key="1">
    <source>
        <dbReference type="SAM" id="MobiDB-lite"/>
    </source>
</evidence>
<organism evidence="2 3">
    <name type="scientific">Entomortierella chlamydospora</name>
    <dbReference type="NCBI Taxonomy" id="101097"/>
    <lineage>
        <taxon>Eukaryota</taxon>
        <taxon>Fungi</taxon>
        <taxon>Fungi incertae sedis</taxon>
        <taxon>Mucoromycota</taxon>
        <taxon>Mortierellomycotina</taxon>
        <taxon>Mortierellomycetes</taxon>
        <taxon>Mortierellales</taxon>
        <taxon>Mortierellaceae</taxon>
        <taxon>Entomortierella</taxon>
    </lineage>
</organism>
<sequence length="62" mass="7332">PYPQHERMDPRQVAPGHQNSLETDQRRLSNGQQHYPHPGIPEHDSRQPQFVGHERQEPFQNN</sequence>
<feature type="compositionally biased region" description="Basic and acidic residues" evidence="1">
    <location>
        <begin position="40"/>
        <end position="62"/>
    </location>
</feature>
<comment type="caution">
    <text evidence="2">The sequence shown here is derived from an EMBL/GenBank/DDBJ whole genome shotgun (WGS) entry which is preliminary data.</text>
</comment>
<proteinExistence type="predicted"/>
<dbReference type="EMBL" id="JAAAID010004627">
    <property type="protein sequence ID" value="KAF9992551.1"/>
    <property type="molecule type" value="Genomic_DNA"/>
</dbReference>
<feature type="compositionally biased region" description="Basic and acidic residues" evidence="1">
    <location>
        <begin position="1"/>
        <end position="10"/>
    </location>
</feature>
<name>A0A9P6MCM7_9FUNG</name>
<dbReference type="AlphaFoldDB" id="A0A9P6MCM7"/>
<feature type="compositionally biased region" description="Polar residues" evidence="1">
    <location>
        <begin position="17"/>
        <end position="33"/>
    </location>
</feature>
<keyword evidence="3" id="KW-1185">Reference proteome</keyword>